<dbReference type="EMBL" id="JACASU010000089">
    <property type="protein sequence ID" value="NWK00093.1"/>
    <property type="molecule type" value="Genomic_DNA"/>
</dbReference>
<organism evidence="1 2">
    <name type="scientific">Marine Group I thaumarchaeote</name>
    <dbReference type="NCBI Taxonomy" id="2511932"/>
    <lineage>
        <taxon>Archaea</taxon>
        <taxon>Nitrososphaerota</taxon>
        <taxon>Marine Group I</taxon>
    </lineage>
</organism>
<name>A0A7K4NFS3_9ARCH</name>
<dbReference type="Proteomes" id="UP000586694">
    <property type="component" value="Unassembled WGS sequence"/>
</dbReference>
<evidence type="ECO:0000313" key="2">
    <source>
        <dbReference type="Proteomes" id="UP000586694"/>
    </source>
</evidence>
<proteinExistence type="predicted"/>
<evidence type="ECO:0008006" key="3">
    <source>
        <dbReference type="Google" id="ProtNLM"/>
    </source>
</evidence>
<accession>A0A7K4NFS3</accession>
<comment type="caution">
    <text evidence="1">The sequence shown here is derived from an EMBL/GenBank/DDBJ whole genome shotgun (WGS) entry which is preliminary data.</text>
</comment>
<reference evidence="1 2" key="1">
    <citation type="journal article" date="2019" name="Environ. Microbiol.">
        <title>Genomics insights into ecotype formation of ammonia-oxidizing archaea in the deep ocean.</title>
        <authorList>
            <person name="Wang Y."/>
            <person name="Huang J.M."/>
            <person name="Cui G.J."/>
            <person name="Nunoura T."/>
            <person name="Takaki Y."/>
            <person name="Li W.L."/>
            <person name="Li J."/>
            <person name="Gao Z.M."/>
            <person name="Takai K."/>
            <person name="Zhang A.Q."/>
            <person name="Stepanauskas R."/>
        </authorList>
    </citation>
    <scope>NUCLEOTIDE SEQUENCE [LARGE SCALE GENOMIC DNA]</scope>
    <source>
        <strain evidence="1 2">L19b</strain>
    </source>
</reference>
<gene>
    <name evidence="1" type="ORF">HX802_05525</name>
</gene>
<sequence>MFFSLITSTILVPNSSAQEDTQIPDWIKNVAGWWANGEIPENQFLNAIGYLINNNIISIPFMPCSEKPESQTTSSDKKVPDWVKNNAKWWAEDLIEDTDFINGLEYLIRHQIMGIDNKKVVGPVPSEDIIFSDSWIVEGNDMIFVSSLFFEIYGAWGLFY</sequence>
<protein>
    <recommendedName>
        <fullName evidence="3">Peptidase</fullName>
    </recommendedName>
</protein>
<dbReference type="AlphaFoldDB" id="A0A7K4NFS3"/>
<evidence type="ECO:0000313" key="1">
    <source>
        <dbReference type="EMBL" id="NWK00093.1"/>
    </source>
</evidence>